<keyword evidence="1" id="KW-0862">Zinc</keyword>
<dbReference type="GO" id="GO:0016567">
    <property type="term" value="P:protein ubiquitination"/>
    <property type="evidence" value="ECO:0007669"/>
    <property type="project" value="TreeGrafter"/>
</dbReference>
<keyword evidence="1" id="KW-0863">Zinc-finger</keyword>
<protein>
    <submittedName>
        <fullName evidence="4">E3 ubiquitin- ligase RGLG2-like</fullName>
    </submittedName>
</protein>
<dbReference type="GO" id="GO:0008270">
    <property type="term" value="F:zinc ion binding"/>
    <property type="evidence" value="ECO:0007669"/>
    <property type="project" value="UniProtKB-KW"/>
</dbReference>
<feature type="compositionally biased region" description="Low complexity" evidence="2">
    <location>
        <begin position="1"/>
        <end position="17"/>
    </location>
</feature>
<dbReference type="Gene3D" id="3.30.40.10">
    <property type="entry name" value="Zinc/RING finger domain, C3HC4 (zinc finger)"/>
    <property type="match status" value="1"/>
</dbReference>
<dbReference type="InterPro" id="IPR052079">
    <property type="entry name" value="E3_ligase/Copine_domain"/>
</dbReference>
<dbReference type="AlphaFoldDB" id="A0A8S0VA97"/>
<keyword evidence="5" id="KW-1185">Reference proteome</keyword>
<dbReference type="InterPro" id="IPR036465">
    <property type="entry name" value="vWFA_dom_sf"/>
</dbReference>
<dbReference type="SMART" id="SM00327">
    <property type="entry name" value="VWA"/>
    <property type="match status" value="1"/>
</dbReference>
<evidence type="ECO:0000256" key="2">
    <source>
        <dbReference type="SAM" id="MobiDB-lite"/>
    </source>
</evidence>
<keyword evidence="1" id="KW-0479">Metal-binding</keyword>
<dbReference type="SUPFAM" id="SSF57850">
    <property type="entry name" value="RING/U-box"/>
    <property type="match status" value="1"/>
</dbReference>
<feature type="region of interest" description="Disordered" evidence="2">
    <location>
        <begin position="1"/>
        <end position="20"/>
    </location>
</feature>
<dbReference type="Gramene" id="OE9A021616T3">
    <property type="protein sequence ID" value="OE9A021616C3"/>
    <property type="gene ID" value="OE9A021616"/>
</dbReference>
<feature type="domain" description="RING-type" evidence="3">
    <location>
        <begin position="391"/>
        <end position="424"/>
    </location>
</feature>
<dbReference type="OrthoDB" id="5855668at2759"/>
<dbReference type="GO" id="GO:0005634">
    <property type="term" value="C:nucleus"/>
    <property type="evidence" value="ECO:0007669"/>
    <property type="project" value="TreeGrafter"/>
</dbReference>
<dbReference type="InterPro" id="IPR010734">
    <property type="entry name" value="Copine_C"/>
</dbReference>
<dbReference type="InterPro" id="IPR001841">
    <property type="entry name" value="Znf_RING"/>
</dbReference>
<organism evidence="4 5">
    <name type="scientific">Olea europaea subsp. europaea</name>
    <dbReference type="NCBI Taxonomy" id="158383"/>
    <lineage>
        <taxon>Eukaryota</taxon>
        <taxon>Viridiplantae</taxon>
        <taxon>Streptophyta</taxon>
        <taxon>Embryophyta</taxon>
        <taxon>Tracheophyta</taxon>
        <taxon>Spermatophyta</taxon>
        <taxon>Magnoliopsida</taxon>
        <taxon>eudicotyledons</taxon>
        <taxon>Gunneridae</taxon>
        <taxon>Pentapetalae</taxon>
        <taxon>asterids</taxon>
        <taxon>lamiids</taxon>
        <taxon>Lamiales</taxon>
        <taxon>Oleaceae</taxon>
        <taxon>Oleeae</taxon>
        <taxon>Olea</taxon>
    </lineage>
</organism>
<comment type="caution">
    <text evidence="4">The sequence shown here is derived from an EMBL/GenBank/DDBJ whole genome shotgun (WGS) entry which is preliminary data.</text>
</comment>
<dbReference type="Gramene" id="OE9A021616T1">
    <property type="protein sequence ID" value="OE9A021616C1"/>
    <property type="gene ID" value="OE9A021616"/>
</dbReference>
<accession>A0A8S0VA97</accession>
<name>A0A8S0VA97_OLEEU</name>
<dbReference type="SUPFAM" id="SSF53300">
    <property type="entry name" value="vWA-like"/>
    <property type="match status" value="1"/>
</dbReference>
<dbReference type="GO" id="GO:0004842">
    <property type="term" value="F:ubiquitin-protein transferase activity"/>
    <property type="evidence" value="ECO:0007669"/>
    <property type="project" value="TreeGrafter"/>
</dbReference>
<dbReference type="GO" id="GO:0016874">
    <property type="term" value="F:ligase activity"/>
    <property type="evidence" value="ECO:0007669"/>
    <property type="project" value="UniProtKB-KW"/>
</dbReference>
<dbReference type="Gene3D" id="3.40.50.410">
    <property type="entry name" value="von Willebrand factor, type A domain"/>
    <property type="match status" value="1"/>
</dbReference>
<dbReference type="PROSITE" id="PS50089">
    <property type="entry name" value="ZF_RING_2"/>
    <property type="match status" value="1"/>
</dbReference>
<reference evidence="4 5" key="1">
    <citation type="submission" date="2019-12" db="EMBL/GenBank/DDBJ databases">
        <authorList>
            <person name="Alioto T."/>
            <person name="Alioto T."/>
            <person name="Gomez Garrido J."/>
        </authorList>
    </citation>
    <scope>NUCLEOTIDE SEQUENCE [LARGE SCALE GENOMIC DNA]</scope>
</reference>
<dbReference type="EMBL" id="CACTIH010009380">
    <property type="protein sequence ID" value="CAA3030536.1"/>
    <property type="molecule type" value="Genomic_DNA"/>
</dbReference>
<dbReference type="InterPro" id="IPR013083">
    <property type="entry name" value="Znf_RING/FYVE/PHD"/>
</dbReference>
<dbReference type="Proteomes" id="UP000594638">
    <property type="component" value="Unassembled WGS sequence"/>
</dbReference>
<dbReference type="InterPro" id="IPR002035">
    <property type="entry name" value="VWF_A"/>
</dbReference>
<evidence type="ECO:0000313" key="5">
    <source>
        <dbReference type="Proteomes" id="UP000594638"/>
    </source>
</evidence>
<keyword evidence="4" id="KW-0436">Ligase</keyword>
<sequence>MGGRISSSRRSSSSFGSFDDHGYLQSPYTPRHSVYTPRHHHQASPMSYDYGVRTPQPQQGLDRKFSRIADNYTTLEQVTSALAQAGLESSNLIVGIDFTKSNEWTGSKSYNRKSLHHIGSGQNPYEQAISIIGKTLSAFDEDNLIPCFGFGDASTHDQDVFNFYSDGRVCDGFEEVLRRYRELVPQLRLSGPTSFAPIIEMATTIVEESRGQYHVLLIIADGQVTRSTDTPRGQLSRQEQKTIDAIVKASDYPLSIVVVGVGDGPWDMMKEFDDNIPARAFDNFQFVNFTDIMSKNVDPSRKEAEFALSALMEIPSQYQATLELNILGHQTGNDPGRVSLPPPVYGRASSTNRFRPYPSSSFQRHVSSDPADDITASRALSPSTIYDSKVCPICLSKLKDMAFGCGHQTCCDCGIDLEFCPICRSSITTKIKLYS</sequence>
<dbReference type="PANTHER" id="PTHR45751:SF38">
    <property type="entry name" value="E3 UBIQUITIN-PROTEIN LIGASE RGLG5-LIKE"/>
    <property type="match status" value="1"/>
</dbReference>
<proteinExistence type="predicted"/>
<gene>
    <name evidence="4" type="ORF">OLEA9_A021616</name>
</gene>
<evidence type="ECO:0000313" key="4">
    <source>
        <dbReference type="EMBL" id="CAA3030536.1"/>
    </source>
</evidence>
<evidence type="ECO:0000259" key="3">
    <source>
        <dbReference type="PROSITE" id="PS50089"/>
    </source>
</evidence>
<dbReference type="Pfam" id="PF07002">
    <property type="entry name" value="Copine"/>
    <property type="match status" value="1"/>
</dbReference>
<evidence type="ECO:0000256" key="1">
    <source>
        <dbReference type="PROSITE-ProRule" id="PRU00175"/>
    </source>
</evidence>
<dbReference type="PANTHER" id="PTHR45751">
    <property type="entry name" value="COPINE FAMILY PROTEIN 1"/>
    <property type="match status" value="1"/>
</dbReference>
<dbReference type="Pfam" id="PF13920">
    <property type="entry name" value="zf-C3HC4_3"/>
    <property type="match status" value="1"/>
</dbReference>
<dbReference type="Gramene" id="OE9A021616T2">
    <property type="protein sequence ID" value="OE9A021616C2"/>
    <property type="gene ID" value="OE9A021616"/>
</dbReference>